<feature type="compositionally biased region" description="Basic residues" evidence="1">
    <location>
        <begin position="19"/>
        <end position="29"/>
    </location>
</feature>
<organism evidence="3 4">
    <name type="scientific">Colletotrichum plurivorum</name>
    <dbReference type="NCBI Taxonomy" id="2175906"/>
    <lineage>
        <taxon>Eukaryota</taxon>
        <taxon>Fungi</taxon>
        <taxon>Dikarya</taxon>
        <taxon>Ascomycota</taxon>
        <taxon>Pezizomycotina</taxon>
        <taxon>Sordariomycetes</taxon>
        <taxon>Hypocreomycetidae</taxon>
        <taxon>Glomerellales</taxon>
        <taxon>Glomerellaceae</taxon>
        <taxon>Colletotrichum</taxon>
        <taxon>Colletotrichum orchidearum species complex</taxon>
    </lineage>
</organism>
<dbReference type="PANTHER" id="PTHR37544">
    <property type="entry name" value="SPRAY-RELATED"/>
    <property type="match status" value="1"/>
</dbReference>
<feature type="transmembrane region" description="Helical" evidence="2">
    <location>
        <begin position="162"/>
        <end position="180"/>
    </location>
</feature>
<evidence type="ECO:0000313" key="3">
    <source>
        <dbReference type="EMBL" id="KAF6835591.1"/>
    </source>
</evidence>
<feature type="transmembrane region" description="Helical" evidence="2">
    <location>
        <begin position="665"/>
        <end position="686"/>
    </location>
</feature>
<feature type="region of interest" description="Disordered" evidence="1">
    <location>
        <begin position="1"/>
        <end position="108"/>
    </location>
</feature>
<evidence type="ECO:0000256" key="2">
    <source>
        <dbReference type="SAM" id="Phobius"/>
    </source>
</evidence>
<sequence length="1311" mass="146486">MESPAGPGSRFGPPPKTHSIPRKPIQKRPTRTDFAPSWHRVAAERHERQIPEDDEPRNDVRDDDTAAAADARTIPPQQRQSQQRMETRYDQPKSSPTVTVGRSDPEKSRLTFDGKWRPSWLRPPVLAAFAGVFTVFTIALAFMLRYSRANNGLIGTQKNYVYAWRLGPTAILTLLAVLWARVELQAMRFMPWIATRRGQLLGRDGYSLDYTSMLSAKTLVLSLQNKHYLVFLATTIGFFLKVQIIMAPGLYSLATLGNPAEIDLEIIDSFSVDYMAGNTKETTPYYNARVLQHSGMLYPFGVSAIAAYQTFNHTGVGRGNDTAPLTAVVDGFFSDIQCIKLESHSVTGSSYHKESDGLRSTVDVNLKFQGCEAIFPVVNWNVSQPLQAENGSKDWTAFGNVNETLATERPCPNLPQQHPQFLYWLGHFKRSATNSSRMYLEQGAAVLCSPRSWLSKVQVVDDGVNPNVTTLPDEPETPVAANVWKMLQASIPDYLGGSDLVSDSYQKHAWGPLRADQLFWDTRFGLELPDGGNSKALFDSGALYTSIRNLTESIGPFLGHHLVRRNDSSVAAGDEVVIADRLVVNEWVCVTMITLFALVACLSFFVLVRYRRHTTIWHRSPATLLGNMIFLRDHPAFEESVTESSPKDPTLAWGRSNFNPVVLRPWARACFVLFAGALIGGLIYTLHRSQSLNGLSYVNEEGYWHLLWTSVPALVALVVYSYIKSCDWAFRHLATFYCLAAGPCGTKELDTSLLDMLGARALFQSMRRRVWMVTFAQLLAIMCGVLMTLISILFTVEDVPEPAAVSLTQQTWFGAQPDKPRNTTDDYMINRLTIGSLLLRKDEDNFTYPRNTYNNLVFPILDGLESIEDPHDKSVRLTVPAAQAQASCAVFPEGRYTFEWSNHTEGEQTVMRVTVVEPFTCDNSKQTKANFTTIYHPSSEAANTGREHFGIILPSPENYRSTIEVCNLDAEPNFQDKEFFPSRTITYAIGGWSSEWVTEGSIKIFKCNYTFAKVDTEVNLINIDGEFVIDPKNPPKPDPSTSRSWNPPIELPRDWRLSNVSGVVDPYPDISVNLSGVGEWDREFRMFATPVRTLARLDIDEEHVVDLLAQKYNFLQAQLLNLEGRVGVYEASKFNPGPGKQPPVEAAVTDHRRRLKQSPAVTYIIIVILGVAVVVNLLALLLGSRGNLLDMDARGLAPDLSNSIESRVGLLKGSNAAEHLPAGTELLSKEELHGQLSNVSFRMGWFRRADGARFYTVGVLGDDKFVFRGSRKDFETALEGGRRATYDTFASRVGTWKKSATFATKVRQNSF</sequence>
<dbReference type="PANTHER" id="PTHR37544:SF3">
    <property type="entry name" value="SPRAY"/>
    <property type="match status" value="1"/>
</dbReference>
<protein>
    <submittedName>
        <fullName evidence="3">Uncharacterized protein</fullName>
    </submittedName>
</protein>
<keyword evidence="2" id="KW-0472">Membrane</keyword>
<keyword evidence="4" id="KW-1185">Reference proteome</keyword>
<comment type="caution">
    <text evidence="3">The sequence shown here is derived from an EMBL/GenBank/DDBJ whole genome shotgun (WGS) entry which is preliminary data.</text>
</comment>
<accession>A0A8H6NK97</accession>
<feature type="compositionally biased region" description="Polar residues" evidence="1">
    <location>
        <begin position="75"/>
        <end position="84"/>
    </location>
</feature>
<feature type="transmembrane region" description="Helical" evidence="2">
    <location>
        <begin position="706"/>
        <end position="723"/>
    </location>
</feature>
<gene>
    <name evidence="3" type="ORF">CPLU01_04267</name>
</gene>
<keyword evidence="2" id="KW-0812">Transmembrane</keyword>
<feature type="transmembrane region" description="Helical" evidence="2">
    <location>
        <begin position="1160"/>
        <end position="1182"/>
    </location>
</feature>
<feature type="transmembrane region" description="Helical" evidence="2">
    <location>
        <begin position="228"/>
        <end position="251"/>
    </location>
</feature>
<proteinExistence type="predicted"/>
<feature type="transmembrane region" description="Helical" evidence="2">
    <location>
        <begin position="125"/>
        <end position="142"/>
    </location>
</feature>
<dbReference type="InterPro" id="IPR021840">
    <property type="entry name" value="DUF3433"/>
</dbReference>
<feature type="transmembrane region" description="Helical" evidence="2">
    <location>
        <begin position="590"/>
        <end position="610"/>
    </location>
</feature>
<feature type="compositionally biased region" description="Basic and acidic residues" evidence="1">
    <location>
        <begin position="41"/>
        <end position="64"/>
    </location>
</feature>
<dbReference type="Proteomes" id="UP000654918">
    <property type="component" value="Unassembled WGS sequence"/>
</dbReference>
<reference evidence="3" key="1">
    <citation type="journal article" date="2020" name="Phytopathology">
        <title>Genome Sequence Resources of Colletotrichum truncatum, C. plurivorum, C. musicola, and C. sojae: Four Species Pathogenic to Soybean (Glycine max).</title>
        <authorList>
            <person name="Rogerio F."/>
            <person name="Boufleur T.R."/>
            <person name="Ciampi-Guillardi M."/>
            <person name="Sukno S.A."/>
            <person name="Thon M.R."/>
            <person name="Massola Junior N.S."/>
            <person name="Baroncelli R."/>
        </authorList>
    </citation>
    <scope>NUCLEOTIDE SEQUENCE</scope>
    <source>
        <strain evidence="3">LFN00145</strain>
    </source>
</reference>
<evidence type="ECO:0000313" key="4">
    <source>
        <dbReference type="Proteomes" id="UP000654918"/>
    </source>
</evidence>
<feature type="transmembrane region" description="Helical" evidence="2">
    <location>
        <begin position="770"/>
        <end position="794"/>
    </location>
</feature>
<evidence type="ECO:0000256" key="1">
    <source>
        <dbReference type="SAM" id="MobiDB-lite"/>
    </source>
</evidence>
<dbReference type="Pfam" id="PF11915">
    <property type="entry name" value="DUF3433"/>
    <property type="match status" value="2"/>
</dbReference>
<name>A0A8H6NK97_9PEZI</name>
<dbReference type="EMBL" id="WIGO01000039">
    <property type="protein sequence ID" value="KAF6835591.1"/>
    <property type="molecule type" value="Genomic_DNA"/>
</dbReference>
<keyword evidence="2" id="KW-1133">Transmembrane helix</keyword>